<organism evidence="3 4">
    <name type="scientific">Euroglyphus maynei</name>
    <name type="common">Mayne's house dust mite</name>
    <dbReference type="NCBI Taxonomy" id="6958"/>
    <lineage>
        <taxon>Eukaryota</taxon>
        <taxon>Metazoa</taxon>
        <taxon>Ecdysozoa</taxon>
        <taxon>Arthropoda</taxon>
        <taxon>Chelicerata</taxon>
        <taxon>Arachnida</taxon>
        <taxon>Acari</taxon>
        <taxon>Acariformes</taxon>
        <taxon>Sarcoptiformes</taxon>
        <taxon>Astigmata</taxon>
        <taxon>Psoroptidia</taxon>
        <taxon>Analgoidea</taxon>
        <taxon>Pyroglyphidae</taxon>
        <taxon>Pyroglyphinae</taxon>
        <taxon>Euroglyphus</taxon>
    </lineage>
</organism>
<reference evidence="3 4" key="1">
    <citation type="submission" date="2017-03" db="EMBL/GenBank/DDBJ databases">
        <title>Genome Survey of Euroglyphus maynei.</title>
        <authorList>
            <person name="Arlian L.G."/>
            <person name="Morgan M.S."/>
            <person name="Rider S.D."/>
        </authorList>
    </citation>
    <scope>NUCLEOTIDE SEQUENCE [LARGE SCALE GENOMIC DNA]</scope>
    <source>
        <strain evidence="3">Arlian Lab</strain>
        <tissue evidence="3">Whole body</tissue>
    </source>
</reference>
<feature type="region of interest" description="Disordered" evidence="1">
    <location>
        <begin position="1"/>
        <end position="28"/>
    </location>
</feature>
<evidence type="ECO:0000313" key="4">
    <source>
        <dbReference type="Proteomes" id="UP000194236"/>
    </source>
</evidence>
<accession>A0A1Y3B332</accession>
<keyword evidence="4" id="KW-1185">Reference proteome</keyword>
<protein>
    <submittedName>
        <fullName evidence="3">Uncharacterized protein</fullName>
    </submittedName>
</protein>
<feature type="compositionally biased region" description="Low complexity" evidence="1">
    <location>
        <begin position="1"/>
        <end position="20"/>
    </location>
</feature>
<dbReference type="OrthoDB" id="6252479at2759"/>
<dbReference type="EMBL" id="MUJZ01042952">
    <property type="protein sequence ID" value="OTF75232.1"/>
    <property type="molecule type" value="Genomic_DNA"/>
</dbReference>
<evidence type="ECO:0000313" key="3">
    <source>
        <dbReference type="EMBL" id="OTF75232.1"/>
    </source>
</evidence>
<feature type="transmembrane region" description="Helical" evidence="2">
    <location>
        <begin position="46"/>
        <end position="64"/>
    </location>
</feature>
<comment type="caution">
    <text evidence="3">The sequence shown here is derived from an EMBL/GenBank/DDBJ whole genome shotgun (WGS) entry which is preliminary data.</text>
</comment>
<dbReference type="AlphaFoldDB" id="A0A1Y3B332"/>
<keyword evidence="2" id="KW-0812">Transmembrane</keyword>
<evidence type="ECO:0000256" key="1">
    <source>
        <dbReference type="SAM" id="MobiDB-lite"/>
    </source>
</evidence>
<proteinExistence type="predicted"/>
<keyword evidence="2" id="KW-1133">Transmembrane helix</keyword>
<keyword evidence="2" id="KW-0472">Membrane</keyword>
<name>A0A1Y3B332_EURMA</name>
<dbReference type="Proteomes" id="UP000194236">
    <property type="component" value="Unassembled WGS sequence"/>
</dbReference>
<sequence>MQSSKNDNSQQQQQQQSSGSVDTDLNIDQSTGEIRTAIELDRERRLYYSFIAISLTGINVHVRITRW</sequence>
<evidence type="ECO:0000256" key="2">
    <source>
        <dbReference type="SAM" id="Phobius"/>
    </source>
</evidence>
<dbReference type="Gene3D" id="2.60.40.60">
    <property type="entry name" value="Cadherins"/>
    <property type="match status" value="1"/>
</dbReference>
<gene>
    <name evidence="3" type="ORF">BLA29_005934</name>
</gene>